<accession>H5XMZ9</accession>
<dbReference type="InterPro" id="IPR024185">
    <property type="entry name" value="FTHF_cligase-like_sf"/>
</dbReference>
<dbReference type="GO" id="GO:0030272">
    <property type="term" value="F:5-formyltetrahydrofolate cyclo-ligase activity"/>
    <property type="evidence" value="ECO:0007669"/>
    <property type="project" value="UniProtKB-EC"/>
</dbReference>
<comment type="catalytic activity">
    <reaction evidence="5">
        <text>(6S)-5-formyl-5,6,7,8-tetrahydrofolate + ATP = (6R)-5,10-methenyltetrahydrofolate + ADP + phosphate</text>
        <dbReference type="Rhea" id="RHEA:10488"/>
        <dbReference type="ChEBI" id="CHEBI:30616"/>
        <dbReference type="ChEBI" id="CHEBI:43474"/>
        <dbReference type="ChEBI" id="CHEBI:57455"/>
        <dbReference type="ChEBI" id="CHEBI:57457"/>
        <dbReference type="ChEBI" id="CHEBI:456216"/>
        <dbReference type="EC" id="6.3.3.2"/>
    </reaction>
</comment>
<evidence type="ECO:0000256" key="2">
    <source>
        <dbReference type="ARBA" id="ARBA00022741"/>
    </source>
</evidence>
<keyword evidence="5" id="KW-0479">Metal-binding</keyword>
<evidence type="ECO:0000313" key="6">
    <source>
        <dbReference type="EMBL" id="EHR63166.1"/>
    </source>
</evidence>
<dbReference type="PANTHER" id="PTHR23407">
    <property type="entry name" value="ATPASE INHIBITOR/5-FORMYLTETRAHYDROFOLATE CYCLO-LIGASE"/>
    <property type="match status" value="1"/>
</dbReference>
<keyword evidence="2 4" id="KW-0547">Nucleotide-binding</keyword>
<comment type="similarity">
    <text evidence="1 5">Belongs to the 5-formyltetrahydrofolate cyclo-ligase family.</text>
</comment>
<feature type="binding site" evidence="4">
    <location>
        <position position="56"/>
    </location>
    <ligand>
        <name>substrate</name>
    </ligand>
</feature>
<comment type="cofactor">
    <cofactor evidence="5">
        <name>Mg(2+)</name>
        <dbReference type="ChEBI" id="CHEBI:18420"/>
    </cofactor>
</comment>
<feature type="binding site" evidence="4">
    <location>
        <position position="61"/>
    </location>
    <ligand>
        <name>substrate</name>
    </ligand>
</feature>
<dbReference type="NCBIfam" id="TIGR02727">
    <property type="entry name" value="MTHFS_bact"/>
    <property type="match status" value="1"/>
</dbReference>
<dbReference type="Pfam" id="PF01812">
    <property type="entry name" value="5-FTHF_cyc-lig"/>
    <property type="match status" value="1"/>
</dbReference>
<reference evidence="6 7" key="1">
    <citation type="submission" date="2011-11" db="EMBL/GenBank/DDBJ databases">
        <title>The Noncontiguous Finished sequence of Saccharomonospora cyanea NA-134.</title>
        <authorList>
            <consortium name="US DOE Joint Genome Institute"/>
            <person name="Lucas S."/>
            <person name="Han J."/>
            <person name="Lapidus A."/>
            <person name="Cheng J.-F."/>
            <person name="Goodwin L."/>
            <person name="Pitluck S."/>
            <person name="Peters L."/>
            <person name="Ovchinnikova G."/>
            <person name="Lu M."/>
            <person name="Detter J.C."/>
            <person name="Han C."/>
            <person name="Tapia R."/>
            <person name="Land M."/>
            <person name="Hauser L."/>
            <person name="Kyrpides N."/>
            <person name="Ivanova N."/>
            <person name="Pagani I."/>
            <person name="Brambilla E.-M."/>
            <person name="Klenk H.-P."/>
            <person name="Woyke T."/>
        </authorList>
    </citation>
    <scope>NUCLEOTIDE SEQUENCE [LARGE SCALE GENOMIC DNA]</scope>
    <source>
        <strain evidence="6 7">NA-134</strain>
    </source>
</reference>
<dbReference type="STRING" id="882082.SaccyDRAFT_4352"/>
<dbReference type="GO" id="GO:0035999">
    <property type="term" value="P:tetrahydrofolate interconversion"/>
    <property type="evidence" value="ECO:0007669"/>
    <property type="project" value="TreeGrafter"/>
</dbReference>
<dbReference type="RefSeq" id="WP_005459303.1">
    <property type="nucleotide sequence ID" value="NZ_CM001440.1"/>
</dbReference>
<dbReference type="AlphaFoldDB" id="H5XMZ9"/>
<dbReference type="InterPro" id="IPR002698">
    <property type="entry name" value="FTHF_cligase"/>
</dbReference>
<dbReference type="EC" id="6.3.3.2" evidence="5"/>
<dbReference type="Gene3D" id="3.40.50.10420">
    <property type="entry name" value="NagB/RpiA/CoA transferase-like"/>
    <property type="match status" value="1"/>
</dbReference>
<feature type="binding site" evidence="4">
    <location>
        <begin position="14"/>
        <end position="18"/>
    </location>
    <ligand>
        <name>ATP</name>
        <dbReference type="ChEBI" id="CHEBI:30616"/>
    </ligand>
</feature>
<evidence type="ECO:0000256" key="4">
    <source>
        <dbReference type="PIRSR" id="PIRSR006806-1"/>
    </source>
</evidence>
<dbReference type="GO" id="GO:0009396">
    <property type="term" value="P:folic acid-containing compound biosynthetic process"/>
    <property type="evidence" value="ECO:0007669"/>
    <property type="project" value="TreeGrafter"/>
</dbReference>
<dbReference type="HOGENOM" id="CLU_066245_1_0_11"/>
<dbReference type="Proteomes" id="UP000002791">
    <property type="component" value="Chromosome"/>
</dbReference>
<evidence type="ECO:0000256" key="5">
    <source>
        <dbReference type="RuleBase" id="RU361279"/>
    </source>
</evidence>
<dbReference type="PANTHER" id="PTHR23407:SF1">
    <property type="entry name" value="5-FORMYLTETRAHYDROFOLATE CYCLO-LIGASE"/>
    <property type="match status" value="1"/>
</dbReference>
<dbReference type="eggNOG" id="COG0212">
    <property type="taxonomic scope" value="Bacteria"/>
</dbReference>
<proteinExistence type="inferred from homology"/>
<dbReference type="GO" id="GO:0046872">
    <property type="term" value="F:metal ion binding"/>
    <property type="evidence" value="ECO:0007669"/>
    <property type="project" value="UniProtKB-KW"/>
</dbReference>
<keyword evidence="5" id="KW-0460">Magnesium</keyword>
<evidence type="ECO:0000256" key="1">
    <source>
        <dbReference type="ARBA" id="ARBA00010638"/>
    </source>
</evidence>
<dbReference type="InterPro" id="IPR037171">
    <property type="entry name" value="NagB/RpiA_transferase-like"/>
</dbReference>
<evidence type="ECO:0000256" key="3">
    <source>
        <dbReference type="ARBA" id="ARBA00022840"/>
    </source>
</evidence>
<dbReference type="OrthoDB" id="3242798at2"/>
<feature type="binding site" evidence="4">
    <location>
        <begin position="141"/>
        <end position="149"/>
    </location>
    <ligand>
        <name>ATP</name>
        <dbReference type="ChEBI" id="CHEBI:30616"/>
    </ligand>
</feature>
<organism evidence="6 7">
    <name type="scientific">Saccharomonospora cyanea NA-134</name>
    <dbReference type="NCBI Taxonomy" id="882082"/>
    <lineage>
        <taxon>Bacteria</taxon>
        <taxon>Bacillati</taxon>
        <taxon>Actinomycetota</taxon>
        <taxon>Actinomycetes</taxon>
        <taxon>Pseudonocardiales</taxon>
        <taxon>Pseudonocardiaceae</taxon>
        <taxon>Saccharomonospora</taxon>
    </lineage>
</organism>
<dbReference type="EMBL" id="CM001440">
    <property type="protein sequence ID" value="EHR63166.1"/>
    <property type="molecule type" value="Genomic_DNA"/>
</dbReference>
<keyword evidence="7" id="KW-1185">Reference proteome</keyword>
<protein>
    <recommendedName>
        <fullName evidence="5">5-formyltetrahydrofolate cyclo-ligase</fullName>
        <ecNumber evidence="5">6.3.3.2</ecNumber>
    </recommendedName>
</protein>
<dbReference type="GO" id="GO:0005524">
    <property type="term" value="F:ATP binding"/>
    <property type="evidence" value="ECO:0007669"/>
    <property type="project" value="UniProtKB-KW"/>
</dbReference>
<gene>
    <name evidence="6" type="ORF">SaccyDRAFT_4352</name>
</gene>
<sequence length="203" mass="21919">MEPTDNDNPSASVKAAWRKRLRAGRAAVPREQHDAETAKLARAFAELPGATVCCYVPFGTEPGSVELLDVLHDRGSRVLLPVIPSRRGPLDWAEYSGMSSLATGEFPPVLEPTGPRLGPHAVAEADVVLVPALAVDHVGVRLGKGGGYYDRSLVLAARETRFIAVIRDTELVDRLPAEPHDVRMHAALTPNRGLIELAGRREV</sequence>
<keyword evidence="3 4" id="KW-0067">ATP-binding</keyword>
<evidence type="ECO:0000313" key="7">
    <source>
        <dbReference type="Proteomes" id="UP000002791"/>
    </source>
</evidence>
<name>H5XMZ9_9PSEU</name>
<dbReference type="PIRSF" id="PIRSF006806">
    <property type="entry name" value="FTHF_cligase"/>
    <property type="match status" value="1"/>
</dbReference>
<dbReference type="SUPFAM" id="SSF100950">
    <property type="entry name" value="NagB/RpiA/CoA transferase-like"/>
    <property type="match status" value="1"/>
</dbReference>